<evidence type="ECO:0000256" key="2">
    <source>
        <dbReference type="ARBA" id="ARBA00006706"/>
    </source>
</evidence>
<feature type="region of interest" description="Disordered" evidence="7">
    <location>
        <begin position="1"/>
        <end position="20"/>
    </location>
</feature>
<dbReference type="Pfam" id="PF00348">
    <property type="entry name" value="polyprenyl_synt"/>
    <property type="match status" value="1"/>
</dbReference>
<evidence type="ECO:0000256" key="4">
    <source>
        <dbReference type="ARBA" id="ARBA00022723"/>
    </source>
</evidence>
<dbReference type="EMBL" id="CP065959">
    <property type="protein sequence ID" value="QQC87705.1"/>
    <property type="molecule type" value="Genomic_DNA"/>
</dbReference>
<evidence type="ECO:0000256" key="3">
    <source>
        <dbReference type="ARBA" id="ARBA00022679"/>
    </source>
</evidence>
<dbReference type="GO" id="GO:0004659">
    <property type="term" value="F:prenyltransferase activity"/>
    <property type="evidence" value="ECO:0007669"/>
    <property type="project" value="InterPro"/>
</dbReference>
<evidence type="ECO:0000256" key="1">
    <source>
        <dbReference type="ARBA" id="ARBA00001946"/>
    </source>
</evidence>
<organism evidence="8 9">
    <name type="scientific">Streptomyces alfalfae</name>
    <dbReference type="NCBI Taxonomy" id="1642299"/>
    <lineage>
        <taxon>Bacteria</taxon>
        <taxon>Bacillati</taxon>
        <taxon>Actinomycetota</taxon>
        <taxon>Actinomycetes</taxon>
        <taxon>Kitasatosporales</taxon>
        <taxon>Streptomycetaceae</taxon>
        <taxon>Streptomyces</taxon>
    </lineage>
</organism>
<gene>
    <name evidence="8" type="ORF">I8755_04255</name>
</gene>
<dbReference type="PANTHER" id="PTHR12001">
    <property type="entry name" value="GERANYLGERANYL PYROPHOSPHATE SYNTHASE"/>
    <property type="match status" value="1"/>
</dbReference>
<reference evidence="8 9" key="1">
    <citation type="submission" date="2020-12" db="EMBL/GenBank/DDBJ databases">
        <title>Identification and biosynthesis of polyene macrolides produced by Streptomyces alfalfae Men-myco-93-63.</title>
        <authorList>
            <person name="Liu D."/>
            <person name="Li Y."/>
            <person name="Liu L."/>
            <person name="Han X."/>
            <person name="Shen F."/>
        </authorList>
    </citation>
    <scope>NUCLEOTIDE SEQUENCE [LARGE SCALE GENOMIC DNA]</scope>
    <source>
        <strain evidence="8 9">Men-myco-93-63</strain>
    </source>
</reference>
<evidence type="ECO:0000256" key="7">
    <source>
        <dbReference type="SAM" id="MobiDB-lite"/>
    </source>
</evidence>
<proteinExistence type="inferred from homology"/>
<dbReference type="SUPFAM" id="SSF48576">
    <property type="entry name" value="Terpenoid synthases"/>
    <property type="match status" value="1"/>
</dbReference>
<dbReference type="InterPro" id="IPR000092">
    <property type="entry name" value="Polyprenyl_synt"/>
</dbReference>
<dbReference type="Proteomes" id="UP000596130">
    <property type="component" value="Chromosome"/>
</dbReference>
<dbReference type="SFLD" id="SFLDS00005">
    <property type="entry name" value="Isoprenoid_Synthase_Type_I"/>
    <property type="match status" value="1"/>
</dbReference>
<dbReference type="PROSITE" id="PS00723">
    <property type="entry name" value="POLYPRENYL_SYNTHASE_1"/>
    <property type="match status" value="1"/>
</dbReference>
<accession>A0A7T4TW30</accession>
<dbReference type="GO" id="GO:0008299">
    <property type="term" value="P:isoprenoid biosynthetic process"/>
    <property type="evidence" value="ECO:0007669"/>
    <property type="project" value="InterPro"/>
</dbReference>
<dbReference type="CDD" id="cd00685">
    <property type="entry name" value="Trans_IPPS_HT"/>
    <property type="match status" value="1"/>
</dbReference>
<evidence type="ECO:0000313" key="8">
    <source>
        <dbReference type="EMBL" id="QQC87705.1"/>
    </source>
</evidence>
<dbReference type="InterPro" id="IPR033749">
    <property type="entry name" value="Polyprenyl_synt_CS"/>
</dbReference>
<evidence type="ECO:0000256" key="6">
    <source>
        <dbReference type="RuleBase" id="RU004466"/>
    </source>
</evidence>
<dbReference type="RefSeq" id="WP_198501798.1">
    <property type="nucleotide sequence ID" value="NZ_CP065959.1"/>
</dbReference>
<dbReference type="Gene3D" id="1.10.600.10">
    <property type="entry name" value="Farnesyl Diphosphate Synthase"/>
    <property type="match status" value="1"/>
</dbReference>
<name>A0A7T4TW30_9ACTN</name>
<keyword evidence="3 6" id="KW-0808">Transferase</keyword>
<comment type="cofactor">
    <cofactor evidence="1">
        <name>Mg(2+)</name>
        <dbReference type="ChEBI" id="CHEBI:18420"/>
    </cofactor>
</comment>
<sequence length="416" mass="43607">MCRTRTQAAPAGGDGEMDLRHGRARTPALVDADVPAAVGHTLDQILRERLDAARDIDATFADDVARRVARFTLDGGKRMRSQFLWWSLRACGGPADAARTEAALRLAAGLELIQTCALVHDDVMDGSPLRRGGASVHRDLSAQYARPDGAERAFGGSAAILVGDLALAWADDVVAATALSPPAERRVRELWRAMRTEMVAGQYLDLHGQATDARSVSRAIRTASLKSALYSVERPLALGAAVAEADEAATGALCSAGRCAGLAFQLRDDLLGAFGDPRRTGKPSGEDLREGKLTYLVEVARARAVAAADHRALALLESAVGNREASDDELDRVRDVLVATGARTAVQDKIQRLAERGLRCLDGAALTAHAAPRLRGLLGAAAGVPLAEAAAPPGPEHSTAGTGPDPVRPSSGAGRR</sequence>
<dbReference type="PANTHER" id="PTHR12001:SF85">
    <property type="entry name" value="SHORT CHAIN ISOPRENYL DIPHOSPHATE SYNTHASE"/>
    <property type="match status" value="1"/>
</dbReference>
<dbReference type="AlphaFoldDB" id="A0A7T4TW30"/>
<keyword evidence="4" id="KW-0479">Metal-binding</keyword>
<dbReference type="GO" id="GO:0046872">
    <property type="term" value="F:metal ion binding"/>
    <property type="evidence" value="ECO:0007669"/>
    <property type="project" value="UniProtKB-KW"/>
</dbReference>
<feature type="region of interest" description="Disordered" evidence="7">
    <location>
        <begin position="388"/>
        <end position="416"/>
    </location>
</feature>
<dbReference type="InterPro" id="IPR008949">
    <property type="entry name" value="Isoprenoid_synthase_dom_sf"/>
</dbReference>
<keyword evidence="5" id="KW-0460">Magnesium</keyword>
<comment type="similarity">
    <text evidence="2 6">Belongs to the FPP/GGPP synthase family.</text>
</comment>
<evidence type="ECO:0000313" key="9">
    <source>
        <dbReference type="Proteomes" id="UP000596130"/>
    </source>
</evidence>
<protein>
    <submittedName>
        <fullName evidence="8">Polyprenyl synthetase family protein</fullName>
    </submittedName>
</protein>
<evidence type="ECO:0000256" key="5">
    <source>
        <dbReference type="ARBA" id="ARBA00022842"/>
    </source>
</evidence>